<dbReference type="HAMAP" id="MF_01111">
    <property type="entry name" value="UPF0200"/>
    <property type="match status" value="1"/>
</dbReference>
<dbReference type="InterPro" id="IPR027417">
    <property type="entry name" value="P-loop_NTPase"/>
</dbReference>
<evidence type="ECO:0000256" key="1">
    <source>
        <dbReference type="ARBA" id="ARBA00022741"/>
    </source>
</evidence>
<dbReference type="Pfam" id="PF13207">
    <property type="entry name" value="AAA_17"/>
    <property type="match status" value="1"/>
</dbReference>
<keyword evidence="4" id="KW-0966">Cell projection</keyword>
<keyword evidence="2 3" id="KW-0067">ATP-binding</keyword>
<dbReference type="Proteomes" id="UP000643554">
    <property type="component" value="Unassembled WGS sequence"/>
</dbReference>
<organism evidence="4 6">
    <name type="scientific">Methanothermococcus okinawensis</name>
    <dbReference type="NCBI Taxonomy" id="155863"/>
    <lineage>
        <taxon>Archaea</taxon>
        <taxon>Methanobacteriati</taxon>
        <taxon>Methanobacteriota</taxon>
        <taxon>Methanomada group</taxon>
        <taxon>Methanococci</taxon>
        <taxon>Methanococcales</taxon>
        <taxon>Methanococcaceae</taxon>
        <taxon>Methanothermococcus</taxon>
    </lineage>
</organism>
<evidence type="ECO:0000256" key="2">
    <source>
        <dbReference type="ARBA" id="ARBA00022840"/>
    </source>
</evidence>
<dbReference type="EMBL" id="DQUO01000046">
    <property type="protein sequence ID" value="HIP91447.1"/>
    <property type="molecule type" value="Genomic_DNA"/>
</dbReference>
<gene>
    <name evidence="4" type="primary">fliE</name>
    <name evidence="4" type="ORF">EYH15_02180</name>
    <name evidence="5" type="ORF">EYH21_04035</name>
</gene>
<comment type="caution">
    <text evidence="4">The sequence shown here is derived from an EMBL/GenBank/DDBJ whole genome shotgun (WGS) entry which is preliminary data.</text>
</comment>
<name>A0A832Z7E7_9EURY</name>
<evidence type="ECO:0000313" key="6">
    <source>
        <dbReference type="Proteomes" id="UP000643554"/>
    </source>
</evidence>
<evidence type="ECO:0000256" key="3">
    <source>
        <dbReference type="HAMAP-Rule" id="MF_01111"/>
    </source>
</evidence>
<dbReference type="Gene3D" id="3.40.50.300">
    <property type="entry name" value="P-loop containing nucleotide triphosphate hydrolases"/>
    <property type="match status" value="1"/>
</dbReference>
<dbReference type="InterPro" id="IPR022970">
    <property type="entry name" value="NTP_hydrolase-rel"/>
</dbReference>
<dbReference type="AlphaFoldDB" id="A0A832Z7E7"/>
<dbReference type="SUPFAM" id="SSF52540">
    <property type="entry name" value="P-loop containing nucleoside triphosphate hydrolases"/>
    <property type="match status" value="1"/>
</dbReference>
<comment type="similarity">
    <text evidence="3">Belongs to the UPF0200 family.</text>
</comment>
<reference evidence="4" key="1">
    <citation type="journal article" date="2020" name="ISME J.">
        <title>Gammaproteobacteria mediating utilization of methyl-, sulfur- and petroleum organic compounds in deep ocean hydrothermal plumes.</title>
        <authorList>
            <person name="Zhou Z."/>
            <person name="Liu Y."/>
            <person name="Pan J."/>
            <person name="Cron B.R."/>
            <person name="Toner B.M."/>
            <person name="Anantharaman K."/>
            <person name="Breier J.A."/>
            <person name="Dick G.J."/>
            <person name="Li M."/>
        </authorList>
    </citation>
    <scope>NUCLEOTIDE SEQUENCE</scope>
    <source>
        <strain evidence="4">SZUA-1453</strain>
        <strain evidence="5">SZUA-1471</strain>
    </source>
</reference>
<evidence type="ECO:0000313" key="5">
    <source>
        <dbReference type="EMBL" id="HIP91447.1"/>
    </source>
</evidence>
<dbReference type="EMBL" id="DQUI01000036">
    <property type="protein sequence ID" value="HIP84282.1"/>
    <property type="molecule type" value="Genomic_DNA"/>
</dbReference>
<protein>
    <recommendedName>
        <fullName evidence="3">UPF0200 protein EYH15_02180</fullName>
    </recommendedName>
</protein>
<dbReference type="GO" id="GO:0005524">
    <property type="term" value="F:ATP binding"/>
    <property type="evidence" value="ECO:0007669"/>
    <property type="project" value="UniProtKB-UniRule"/>
</dbReference>
<feature type="binding site" evidence="3">
    <location>
        <begin position="10"/>
        <end position="17"/>
    </location>
    <ligand>
        <name>ATP</name>
        <dbReference type="ChEBI" id="CHEBI:30616"/>
    </ligand>
</feature>
<sequence length="197" mass="22482">MKKLLIGIAGMPGSGKSAVFQVAPKFNIPVVSMGDIVRQETLKRGLELTPENVGNTAVELRKEYGKEGIAVFCLKHIQEKFKDEDIVVIEGIRSMYEVDYFRKHYPLTIVAIHSSPKTRFKRLKKRRREDDTLEWKAFLERDMRELGFTLGNVIALADYMIVNEEDYNTYLKNLEDVLKGIVTSWRKGDKSGEPGGI</sequence>
<accession>A0A832Z7E7</accession>
<keyword evidence="4" id="KW-0282">Flagellum</keyword>
<dbReference type="Proteomes" id="UP000618343">
    <property type="component" value="Unassembled WGS sequence"/>
</dbReference>
<dbReference type="PANTHER" id="PTHR41930:SF1">
    <property type="entry name" value="DEPHOSPHO-COA KINASE"/>
    <property type="match status" value="1"/>
</dbReference>
<evidence type="ECO:0000313" key="4">
    <source>
        <dbReference type="EMBL" id="HIP84282.1"/>
    </source>
</evidence>
<dbReference type="PANTHER" id="PTHR41930">
    <property type="entry name" value="UPF0200 PROTEIN MJ1399"/>
    <property type="match status" value="1"/>
</dbReference>
<keyword evidence="4" id="KW-0969">Cilium</keyword>
<proteinExistence type="inferred from homology"/>
<keyword evidence="1 3" id="KW-0547">Nucleotide-binding</keyword>